<proteinExistence type="inferred from homology"/>
<reference evidence="6 7" key="1">
    <citation type="journal article" date="2022" name="ISME Commun">
        <title>Vulcanimicrobium alpinus gen. nov. sp. nov., the first cultivated representative of the candidate phylum 'Eremiobacterota', is a metabolically versatile aerobic anoxygenic phototroph.</title>
        <authorList>
            <person name="Yabe S."/>
            <person name="Muto K."/>
            <person name="Abe K."/>
            <person name="Yokota A."/>
            <person name="Staudigel H."/>
            <person name="Tebo B.M."/>
        </authorList>
    </citation>
    <scope>NUCLEOTIDE SEQUENCE [LARGE SCALE GENOMIC DNA]</scope>
    <source>
        <strain evidence="6 7">WC8-2</strain>
    </source>
</reference>
<dbReference type="EC" id="2.3.1.51" evidence="4"/>
<dbReference type="KEGG" id="vab:WPS_14060"/>
<accession>A0AAN1XW84</accession>
<organism evidence="6 7">
    <name type="scientific">Vulcanimicrobium alpinum</name>
    <dbReference type="NCBI Taxonomy" id="3016050"/>
    <lineage>
        <taxon>Bacteria</taxon>
        <taxon>Bacillati</taxon>
        <taxon>Vulcanimicrobiota</taxon>
        <taxon>Vulcanimicrobiia</taxon>
        <taxon>Vulcanimicrobiales</taxon>
        <taxon>Vulcanimicrobiaceae</taxon>
        <taxon>Vulcanimicrobium</taxon>
    </lineage>
</organism>
<dbReference type="AlphaFoldDB" id="A0AAN1XW84"/>
<comment type="similarity">
    <text evidence="1 4">Belongs to the 1-acyl-sn-glycerol-3-phosphate acyltransferase family.</text>
</comment>
<keyword evidence="4" id="KW-0594">Phospholipid biosynthesis</keyword>
<dbReference type="GO" id="GO:0016020">
    <property type="term" value="C:membrane"/>
    <property type="evidence" value="ECO:0007669"/>
    <property type="project" value="InterPro"/>
</dbReference>
<dbReference type="Pfam" id="PF01553">
    <property type="entry name" value="Acyltransferase"/>
    <property type="match status" value="1"/>
</dbReference>
<keyword evidence="3 4" id="KW-0012">Acyltransferase</keyword>
<dbReference type="InterPro" id="IPR004552">
    <property type="entry name" value="AGP_acyltrans"/>
</dbReference>
<dbReference type="SMART" id="SM00563">
    <property type="entry name" value="PlsC"/>
    <property type="match status" value="1"/>
</dbReference>
<protein>
    <recommendedName>
        <fullName evidence="4">1-acyl-sn-glycerol-3-phosphate acyltransferase</fullName>
        <ecNumber evidence="4">2.3.1.51</ecNumber>
    </recommendedName>
</protein>
<evidence type="ECO:0000256" key="4">
    <source>
        <dbReference type="RuleBase" id="RU361267"/>
    </source>
</evidence>
<sequence length="195" mass="20671">MSVYAAAKFAVTAIATALFRYRVIGAEKVPRDGGVIIAANHISNFDPPLLGIGVPRPVSYMAKKELFALPVLGPLLPHLNAFPVDRQAGGTAALRASLRMLKEGRCVGIFPEGGRNVSGTNEEKAGAAFLAAASGAPVVPAAIVGTRSLRPFRRITVVFGDPLRIERNRKSDEGDLEKGAAEIMSRIRALEGSIR</sequence>
<evidence type="ECO:0000259" key="5">
    <source>
        <dbReference type="SMART" id="SM00563"/>
    </source>
</evidence>
<gene>
    <name evidence="6" type="ORF">WPS_14060</name>
</gene>
<dbReference type="RefSeq" id="WP_317997117.1">
    <property type="nucleotide sequence ID" value="NZ_AP025523.1"/>
</dbReference>
<dbReference type="NCBIfam" id="TIGR00530">
    <property type="entry name" value="AGP_acyltrn"/>
    <property type="match status" value="1"/>
</dbReference>
<dbReference type="PANTHER" id="PTHR10434">
    <property type="entry name" value="1-ACYL-SN-GLYCEROL-3-PHOSPHATE ACYLTRANSFERASE"/>
    <property type="match status" value="1"/>
</dbReference>
<dbReference type="SUPFAM" id="SSF69593">
    <property type="entry name" value="Glycerol-3-phosphate (1)-acyltransferase"/>
    <property type="match status" value="1"/>
</dbReference>
<comment type="catalytic activity">
    <reaction evidence="4">
        <text>a 1-acyl-sn-glycero-3-phosphate + an acyl-CoA = a 1,2-diacyl-sn-glycero-3-phosphate + CoA</text>
        <dbReference type="Rhea" id="RHEA:19709"/>
        <dbReference type="ChEBI" id="CHEBI:57287"/>
        <dbReference type="ChEBI" id="CHEBI:57970"/>
        <dbReference type="ChEBI" id="CHEBI:58342"/>
        <dbReference type="ChEBI" id="CHEBI:58608"/>
        <dbReference type="EC" id="2.3.1.51"/>
    </reaction>
</comment>
<evidence type="ECO:0000256" key="1">
    <source>
        <dbReference type="ARBA" id="ARBA00008655"/>
    </source>
</evidence>
<dbReference type="GO" id="GO:0003841">
    <property type="term" value="F:1-acylglycerol-3-phosphate O-acyltransferase activity"/>
    <property type="evidence" value="ECO:0007669"/>
    <property type="project" value="UniProtKB-UniRule"/>
</dbReference>
<keyword evidence="4" id="KW-1208">Phospholipid metabolism</keyword>
<dbReference type="Proteomes" id="UP001317532">
    <property type="component" value="Chromosome"/>
</dbReference>
<keyword evidence="4" id="KW-0444">Lipid biosynthesis</keyword>
<name>A0AAN1XW84_UNVUL</name>
<feature type="domain" description="Phospholipid/glycerol acyltransferase" evidence="5">
    <location>
        <begin position="35"/>
        <end position="146"/>
    </location>
</feature>
<evidence type="ECO:0000313" key="6">
    <source>
        <dbReference type="EMBL" id="BDE06130.1"/>
    </source>
</evidence>
<dbReference type="CDD" id="cd07989">
    <property type="entry name" value="LPLAT_AGPAT-like"/>
    <property type="match status" value="1"/>
</dbReference>
<dbReference type="EMBL" id="AP025523">
    <property type="protein sequence ID" value="BDE06130.1"/>
    <property type="molecule type" value="Genomic_DNA"/>
</dbReference>
<dbReference type="GO" id="GO:0006654">
    <property type="term" value="P:phosphatidic acid biosynthetic process"/>
    <property type="evidence" value="ECO:0007669"/>
    <property type="project" value="TreeGrafter"/>
</dbReference>
<keyword evidence="7" id="KW-1185">Reference proteome</keyword>
<keyword evidence="2 4" id="KW-0808">Transferase</keyword>
<evidence type="ECO:0000256" key="2">
    <source>
        <dbReference type="ARBA" id="ARBA00022679"/>
    </source>
</evidence>
<keyword evidence="4" id="KW-0443">Lipid metabolism</keyword>
<dbReference type="PANTHER" id="PTHR10434:SF11">
    <property type="entry name" value="1-ACYL-SN-GLYCEROL-3-PHOSPHATE ACYLTRANSFERASE"/>
    <property type="match status" value="1"/>
</dbReference>
<evidence type="ECO:0000313" key="7">
    <source>
        <dbReference type="Proteomes" id="UP001317532"/>
    </source>
</evidence>
<comment type="domain">
    <text evidence="4">The HXXXXD motif is essential for acyltransferase activity and may constitute the binding site for the phosphate moiety of the glycerol-3-phosphate.</text>
</comment>
<evidence type="ECO:0000256" key="3">
    <source>
        <dbReference type="ARBA" id="ARBA00023315"/>
    </source>
</evidence>
<dbReference type="InterPro" id="IPR002123">
    <property type="entry name" value="Plipid/glycerol_acylTrfase"/>
</dbReference>